<gene>
    <name evidence="2" type="ORF">EPI10_001477</name>
</gene>
<evidence type="ECO:0000313" key="2">
    <source>
        <dbReference type="EMBL" id="KAA3466382.1"/>
    </source>
</evidence>
<evidence type="ECO:0000313" key="3">
    <source>
        <dbReference type="Proteomes" id="UP000325315"/>
    </source>
</evidence>
<comment type="caution">
    <text evidence="2">The sequence shown here is derived from an EMBL/GenBank/DDBJ whole genome shotgun (WGS) entry which is preliminary data.</text>
</comment>
<keyword evidence="3" id="KW-1185">Reference proteome</keyword>
<keyword evidence="2" id="KW-0695">RNA-directed DNA polymerase</keyword>
<keyword evidence="2" id="KW-0808">Transferase</keyword>
<dbReference type="PANTHER" id="PTHR24559:SF444">
    <property type="entry name" value="REVERSE TRANSCRIPTASE DOMAIN-CONTAINING PROTEIN"/>
    <property type="match status" value="1"/>
</dbReference>
<accession>A0A5B6VB70</accession>
<sequence>MGSSGSIFQKERWLPKWLNKLIVKNKYPLPRIDNLFNQLCGATMFSNIDLRSSYYRLKVKEVDVPKTVFRTRYGCYEFLVTPLELTNASTVFMDITIRVFQLFLDQFVIVFIDDILVY</sequence>
<dbReference type="GO" id="GO:0003964">
    <property type="term" value="F:RNA-directed DNA polymerase activity"/>
    <property type="evidence" value="ECO:0007669"/>
    <property type="project" value="UniProtKB-KW"/>
</dbReference>
<reference evidence="3" key="1">
    <citation type="journal article" date="2019" name="Plant Biotechnol. J.">
        <title>Genome sequencing of the Australian wild diploid species Gossypium australe highlights disease resistance and delayed gland morphogenesis.</title>
        <authorList>
            <person name="Cai Y."/>
            <person name="Cai X."/>
            <person name="Wang Q."/>
            <person name="Wang P."/>
            <person name="Zhang Y."/>
            <person name="Cai C."/>
            <person name="Xu Y."/>
            <person name="Wang K."/>
            <person name="Zhou Z."/>
            <person name="Wang C."/>
            <person name="Geng S."/>
            <person name="Li B."/>
            <person name="Dong Q."/>
            <person name="Hou Y."/>
            <person name="Wang H."/>
            <person name="Ai P."/>
            <person name="Liu Z."/>
            <person name="Yi F."/>
            <person name="Sun M."/>
            <person name="An G."/>
            <person name="Cheng J."/>
            <person name="Zhang Y."/>
            <person name="Shi Q."/>
            <person name="Xie Y."/>
            <person name="Shi X."/>
            <person name="Chang Y."/>
            <person name="Huang F."/>
            <person name="Chen Y."/>
            <person name="Hong S."/>
            <person name="Mi L."/>
            <person name="Sun Q."/>
            <person name="Zhang L."/>
            <person name="Zhou B."/>
            <person name="Peng R."/>
            <person name="Zhang X."/>
            <person name="Liu F."/>
        </authorList>
    </citation>
    <scope>NUCLEOTIDE SEQUENCE [LARGE SCALE GENOMIC DNA]</scope>
    <source>
        <strain evidence="3">cv. PA1801</strain>
    </source>
</reference>
<dbReference type="CDD" id="cd01647">
    <property type="entry name" value="RT_LTR"/>
    <property type="match status" value="1"/>
</dbReference>
<dbReference type="PANTHER" id="PTHR24559">
    <property type="entry name" value="TRANSPOSON TY3-I GAG-POL POLYPROTEIN"/>
    <property type="match status" value="1"/>
</dbReference>
<dbReference type="EMBL" id="SMMG02000007">
    <property type="protein sequence ID" value="KAA3466382.1"/>
    <property type="molecule type" value="Genomic_DNA"/>
</dbReference>
<organism evidence="2 3">
    <name type="scientific">Gossypium australe</name>
    <dbReference type="NCBI Taxonomy" id="47621"/>
    <lineage>
        <taxon>Eukaryota</taxon>
        <taxon>Viridiplantae</taxon>
        <taxon>Streptophyta</taxon>
        <taxon>Embryophyta</taxon>
        <taxon>Tracheophyta</taxon>
        <taxon>Spermatophyta</taxon>
        <taxon>Magnoliopsida</taxon>
        <taxon>eudicotyledons</taxon>
        <taxon>Gunneridae</taxon>
        <taxon>Pentapetalae</taxon>
        <taxon>rosids</taxon>
        <taxon>malvids</taxon>
        <taxon>Malvales</taxon>
        <taxon>Malvaceae</taxon>
        <taxon>Malvoideae</taxon>
        <taxon>Gossypium</taxon>
    </lineage>
</organism>
<keyword evidence="2" id="KW-0548">Nucleotidyltransferase</keyword>
<dbReference type="Gene3D" id="3.30.70.270">
    <property type="match status" value="1"/>
</dbReference>
<dbReference type="SUPFAM" id="SSF56672">
    <property type="entry name" value="DNA/RNA polymerases"/>
    <property type="match status" value="1"/>
</dbReference>
<dbReference type="Gene3D" id="3.10.10.10">
    <property type="entry name" value="HIV Type 1 Reverse Transcriptase, subunit A, domain 1"/>
    <property type="match status" value="1"/>
</dbReference>
<dbReference type="InterPro" id="IPR043502">
    <property type="entry name" value="DNA/RNA_pol_sf"/>
</dbReference>
<dbReference type="Pfam" id="PF00078">
    <property type="entry name" value="RVT_1"/>
    <property type="match status" value="1"/>
</dbReference>
<dbReference type="Proteomes" id="UP000325315">
    <property type="component" value="Unassembled WGS sequence"/>
</dbReference>
<protein>
    <submittedName>
        <fullName evidence="2">RNA-directed DNA polymerase-like protein</fullName>
    </submittedName>
</protein>
<dbReference type="OrthoDB" id="2431547at2759"/>
<name>A0A5B6VB70_9ROSI</name>
<evidence type="ECO:0000259" key="1">
    <source>
        <dbReference type="Pfam" id="PF00078"/>
    </source>
</evidence>
<feature type="domain" description="Reverse transcriptase" evidence="1">
    <location>
        <begin position="16"/>
        <end position="118"/>
    </location>
</feature>
<proteinExistence type="predicted"/>
<dbReference type="InterPro" id="IPR053134">
    <property type="entry name" value="RNA-dir_DNA_polymerase"/>
</dbReference>
<dbReference type="InterPro" id="IPR000477">
    <property type="entry name" value="RT_dom"/>
</dbReference>
<dbReference type="AlphaFoldDB" id="A0A5B6VB70"/>
<dbReference type="InterPro" id="IPR043128">
    <property type="entry name" value="Rev_trsase/Diguanyl_cyclase"/>
</dbReference>